<dbReference type="CDD" id="cd10311">
    <property type="entry name" value="PLDc_N_DEXD_c"/>
    <property type="match status" value="1"/>
</dbReference>
<dbReference type="InterPro" id="IPR027417">
    <property type="entry name" value="P-loop_NTPase"/>
</dbReference>
<evidence type="ECO:0000256" key="1">
    <source>
        <dbReference type="ARBA" id="ARBA00022801"/>
    </source>
</evidence>
<sequence length="1088" mass="124940">MEQGYIDNRTKLIKDDLVETLRQGDRISIAASLFSMYAYRELKDELESIDDFRFIFTSNAFTKQQTPKEQREFYIPRLARERGLYGTDLEIKLRNELTQKAVALECADWIRRKHARFLSSKDESLLQMSFMGVQGDDRIMGYTPFMEFSTSQLGTTRHAKRPPMGAARLGTEQVKGFLETFDNVWYSEDAEDVTEEVIRNIEQMYRENPPELIYYLALYRIFNEFLVDIDEDTLPKEGTGYRQSKIWNKLYDFQKDAALAIINKLETYKGCILADSVGLGKTFTALAVIKYFESRNRNVLVLAPKKLKDNWMTYRSNVRNNILRDDHLRYDVLFHTDLSRAGGPSNMGINIDQIDWGNYDLVVIDESHNFRNGTDSSAKAENKENRYHKLLEKVIRQGVDTKVLMLSATPVNNRFRDLQNQLALAYEGNDENWTEKLGLSTDIENVFRNAQTAYGSWSKLDADKRTTKTLMDMLDFDFFKILDQVTVARSRRHITRYYDTNAIGHFPSRMKPQTIRPDLTTNADLTYDRIYDELDALNLSVYIPSEKILPTRMAKYLNSDAIKGLTTKGREQGIRKLMATNLLKRFESSVHSFRCTLNRVLEYMKQTVRQIDDFEQHRMEHGQSHHSIELDEYHTNDDWDADDAETVEFATLGKQSIDLADMDWMSWRGEIQQDINIITTLLAELDPIDADHDAKLQRLFKTILDKADEPTNPENRKVLIFTAFADTADYLYEHVGAYAHTLGLETAEVTGTGHGKCTLKRVSGDMNDILTCFSPDSKERALTSPQLEGNDIDILIATDCISEGQNLQDCDMVVNYDIHWNPVRIVQRFGRIDRIGSKNDAIQLVNFWPNVDLDKYLKLKDRVEARMRLTVMTSTGDDDYINEDEHGDLAYRERQLKQMQNEVPDLEDVDGGISITDLGLNDFRMDLIEYHRSNPDIEHVPNGINAVVEGDEPGILFVLRNVNNAINIQGKNQLHPFYLMYVKDDGVILHGYADAKTCLDVMRGLCKGKSTYDERLCDVYNKLTRNGKDMKHASDLLKAAVSGIVEQSEQSAQDLFLSSGLSSFLNPAVEGLNDFELVCFLAILPRGE</sequence>
<dbReference type="Pfam" id="PF00271">
    <property type="entry name" value="Helicase_C"/>
    <property type="match status" value="1"/>
</dbReference>
<dbReference type="Gene3D" id="3.40.50.300">
    <property type="entry name" value="P-loop containing nucleotide triphosphate hydrolases"/>
    <property type="match status" value="1"/>
</dbReference>
<evidence type="ECO:0000313" key="5">
    <source>
        <dbReference type="Proteomes" id="UP000233730"/>
    </source>
</evidence>
<dbReference type="GO" id="GO:0031297">
    <property type="term" value="P:replication fork processing"/>
    <property type="evidence" value="ECO:0007669"/>
    <property type="project" value="TreeGrafter"/>
</dbReference>
<name>A0A2N3QJ42_9BIFI</name>
<dbReference type="Pfam" id="PF00176">
    <property type="entry name" value="SNF2-rel_dom"/>
    <property type="match status" value="1"/>
</dbReference>
<dbReference type="InterPro" id="IPR001650">
    <property type="entry name" value="Helicase_C-like"/>
</dbReference>
<organism evidence="4 5">
    <name type="scientific">Bifidobacterium pseudolongum subsp. globosum</name>
    <dbReference type="NCBI Taxonomy" id="1690"/>
    <lineage>
        <taxon>Bacteria</taxon>
        <taxon>Bacillati</taxon>
        <taxon>Actinomycetota</taxon>
        <taxon>Actinomycetes</taxon>
        <taxon>Bifidobacteriales</taxon>
        <taxon>Bifidobacteriaceae</taxon>
        <taxon>Bifidobacterium</taxon>
    </lineage>
</organism>
<keyword evidence="4" id="KW-0067">ATP-binding</keyword>
<dbReference type="InterPro" id="IPR049730">
    <property type="entry name" value="SNF2/RAD54-like_C"/>
</dbReference>
<feature type="domain" description="Helicase C-terminal" evidence="3">
    <location>
        <begin position="695"/>
        <end position="887"/>
    </location>
</feature>
<dbReference type="AlphaFoldDB" id="A0A2N3QJ42"/>
<proteinExistence type="predicted"/>
<dbReference type="Proteomes" id="UP000233730">
    <property type="component" value="Unassembled WGS sequence"/>
</dbReference>
<dbReference type="PROSITE" id="PS51194">
    <property type="entry name" value="HELICASE_CTER"/>
    <property type="match status" value="1"/>
</dbReference>
<dbReference type="RefSeq" id="WP_101429569.1">
    <property type="nucleotide sequence ID" value="NZ_PCGZ01000003.1"/>
</dbReference>
<dbReference type="GO" id="GO:0004386">
    <property type="term" value="F:helicase activity"/>
    <property type="evidence" value="ECO:0007669"/>
    <property type="project" value="UniProtKB-KW"/>
</dbReference>
<keyword evidence="4" id="KW-0547">Nucleotide-binding</keyword>
<evidence type="ECO:0000313" key="4">
    <source>
        <dbReference type="EMBL" id="PKU91460.1"/>
    </source>
</evidence>
<dbReference type="InterPro" id="IPR038718">
    <property type="entry name" value="SNF2-like_sf"/>
</dbReference>
<gene>
    <name evidence="4" type="ORF">CQR46_0547</name>
</gene>
<dbReference type="SMART" id="SM00490">
    <property type="entry name" value="HELICc"/>
    <property type="match status" value="1"/>
</dbReference>
<keyword evidence="4" id="KW-0347">Helicase</keyword>
<dbReference type="EMBL" id="PCGZ01000003">
    <property type="protein sequence ID" value="PKU91460.1"/>
    <property type="molecule type" value="Genomic_DNA"/>
</dbReference>
<dbReference type="InterPro" id="IPR014001">
    <property type="entry name" value="Helicase_ATP-bd"/>
</dbReference>
<dbReference type="PANTHER" id="PTHR45766">
    <property type="entry name" value="DNA ANNEALING HELICASE AND ENDONUCLEASE ZRANB3 FAMILY MEMBER"/>
    <property type="match status" value="1"/>
</dbReference>
<dbReference type="Gene3D" id="3.40.50.10810">
    <property type="entry name" value="Tandem AAA-ATPase domain"/>
    <property type="match status" value="1"/>
</dbReference>
<dbReference type="SUPFAM" id="SSF52540">
    <property type="entry name" value="P-loop containing nucleoside triphosphate hydrolases"/>
    <property type="match status" value="1"/>
</dbReference>
<protein>
    <submittedName>
        <fullName evidence="4">Helicase</fullName>
    </submittedName>
</protein>
<evidence type="ECO:0000259" key="2">
    <source>
        <dbReference type="PROSITE" id="PS51192"/>
    </source>
</evidence>
<feature type="domain" description="Helicase ATP-binding" evidence="2">
    <location>
        <begin position="262"/>
        <end position="428"/>
    </location>
</feature>
<dbReference type="GO" id="GO:0016787">
    <property type="term" value="F:hydrolase activity"/>
    <property type="evidence" value="ECO:0007669"/>
    <property type="project" value="UniProtKB-KW"/>
</dbReference>
<evidence type="ECO:0000259" key="3">
    <source>
        <dbReference type="PROSITE" id="PS51194"/>
    </source>
</evidence>
<dbReference type="PANTHER" id="PTHR45766:SF6">
    <property type="entry name" value="SWI_SNF-RELATED MATRIX-ASSOCIATED ACTIN-DEPENDENT REGULATOR OF CHROMATIN SUBFAMILY A-LIKE PROTEIN 1"/>
    <property type="match status" value="1"/>
</dbReference>
<dbReference type="GO" id="GO:0005524">
    <property type="term" value="F:ATP binding"/>
    <property type="evidence" value="ECO:0007669"/>
    <property type="project" value="InterPro"/>
</dbReference>
<dbReference type="PROSITE" id="PS51192">
    <property type="entry name" value="HELICASE_ATP_BIND_1"/>
    <property type="match status" value="1"/>
</dbReference>
<comment type="caution">
    <text evidence="4">The sequence shown here is derived from an EMBL/GenBank/DDBJ whole genome shotgun (WGS) entry which is preliminary data.</text>
</comment>
<dbReference type="SMART" id="SM00487">
    <property type="entry name" value="DEXDc"/>
    <property type="match status" value="1"/>
</dbReference>
<accession>A0A2N3QJ42</accession>
<dbReference type="GO" id="GO:0006281">
    <property type="term" value="P:DNA repair"/>
    <property type="evidence" value="ECO:0007669"/>
    <property type="project" value="TreeGrafter"/>
</dbReference>
<dbReference type="CDD" id="cd18793">
    <property type="entry name" value="SF2_C_SNF"/>
    <property type="match status" value="1"/>
</dbReference>
<reference evidence="4 5" key="1">
    <citation type="submission" date="2017-10" db="EMBL/GenBank/DDBJ databases">
        <title>Bifidobacterium genomics.</title>
        <authorList>
            <person name="Lugli G.A."/>
            <person name="Milani C."/>
            <person name="Mancabelli L."/>
        </authorList>
    </citation>
    <scope>NUCLEOTIDE SEQUENCE [LARGE SCALE GENOMIC DNA]</scope>
    <source>
        <strain evidence="4 5">1524B</strain>
    </source>
</reference>
<dbReference type="InterPro" id="IPR000330">
    <property type="entry name" value="SNF2_N"/>
</dbReference>
<keyword evidence="1" id="KW-0378">Hydrolase</keyword>